<protein>
    <recommendedName>
        <fullName evidence="1">PIN domain-containing protein</fullName>
    </recommendedName>
</protein>
<dbReference type="PANTHER" id="PTHR39677:SF4">
    <property type="entry name" value="RIBONUCLEASE VAPC6"/>
    <property type="match status" value="1"/>
</dbReference>
<dbReference type="InterPro" id="IPR029060">
    <property type="entry name" value="PIN-like_dom_sf"/>
</dbReference>
<name>A0A2M7X3G8_UNCKA</name>
<dbReference type="SMART" id="SM00670">
    <property type="entry name" value="PINc"/>
    <property type="match status" value="1"/>
</dbReference>
<sequence>MSLRNFWRAFMNEAKIFVDSNIFINMTENNAEFFERSSSLVKDFSNRNEVGIITPYILNELHYFFLKKNGQKIAFDLCKDIMNMKRVILVDLELSSSDVVDILRLAKKYNLKTFDAYHAYFCKKLGIKKIATFDKDFEKINYRELTHAVCCNARFASFMAQIPRTLRSRGISLAL</sequence>
<accession>A0A2M7X3G8</accession>
<dbReference type="SUPFAM" id="SSF88723">
    <property type="entry name" value="PIN domain-like"/>
    <property type="match status" value="1"/>
</dbReference>
<gene>
    <name evidence="2" type="ORF">CO178_01715</name>
</gene>
<reference evidence="3" key="1">
    <citation type="submission" date="2017-09" db="EMBL/GenBank/DDBJ databases">
        <title>Depth-based differentiation of microbial function through sediment-hosted aquifers and enrichment of novel symbionts in the deep terrestrial subsurface.</title>
        <authorList>
            <person name="Probst A.J."/>
            <person name="Ladd B."/>
            <person name="Jarett J.K."/>
            <person name="Geller-Mcgrath D.E."/>
            <person name="Sieber C.M.K."/>
            <person name="Emerson J.B."/>
            <person name="Anantharaman K."/>
            <person name="Thomas B.C."/>
            <person name="Malmstrom R."/>
            <person name="Stieglmeier M."/>
            <person name="Klingl A."/>
            <person name="Woyke T."/>
            <person name="Ryan C.M."/>
            <person name="Banfield J.F."/>
        </authorList>
    </citation>
    <scope>NUCLEOTIDE SEQUENCE [LARGE SCALE GENOMIC DNA]</scope>
</reference>
<dbReference type="EMBL" id="PFWY01000080">
    <property type="protein sequence ID" value="PJA40690.1"/>
    <property type="molecule type" value="Genomic_DNA"/>
</dbReference>
<feature type="domain" description="PIN" evidence="1">
    <location>
        <begin position="14"/>
        <end position="139"/>
    </location>
</feature>
<dbReference type="PANTHER" id="PTHR39677">
    <property type="entry name" value="RIBONUCLEASE VAPC6"/>
    <property type="match status" value="1"/>
</dbReference>
<dbReference type="InterPro" id="IPR002716">
    <property type="entry name" value="PIN_dom"/>
</dbReference>
<dbReference type="Gene3D" id="3.40.50.1010">
    <property type="entry name" value="5'-nuclease"/>
    <property type="match status" value="1"/>
</dbReference>
<evidence type="ECO:0000313" key="3">
    <source>
        <dbReference type="Proteomes" id="UP000230683"/>
    </source>
</evidence>
<evidence type="ECO:0000313" key="2">
    <source>
        <dbReference type="EMBL" id="PJA40690.1"/>
    </source>
</evidence>
<comment type="caution">
    <text evidence="2">The sequence shown here is derived from an EMBL/GenBank/DDBJ whole genome shotgun (WGS) entry which is preliminary data.</text>
</comment>
<dbReference type="Proteomes" id="UP000230683">
    <property type="component" value="Unassembled WGS sequence"/>
</dbReference>
<evidence type="ECO:0000259" key="1">
    <source>
        <dbReference type="SMART" id="SM00670"/>
    </source>
</evidence>
<proteinExistence type="predicted"/>
<dbReference type="Pfam" id="PF01850">
    <property type="entry name" value="PIN"/>
    <property type="match status" value="1"/>
</dbReference>
<organism evidence="2 3">
    <name type="scientific">candidate division WWE3 bacterium CG_4_9_14_3_um_filter_34_6</name>
    <dbReference type="NCBI Taxonomy" id="1975079"/>
    <lineage>
        <taxon>Bacteria</taxon>
        <taxon>Katanobacteria</taxon>
    </lineage>
</organism>
<dbReference type="AlphaFoldDB" id="A0A2M7X3G8"/>